<dbReference type="RefSeq" id="WP_250921167.1">
    <property type="nucleotide sequence ID" value="NZ_JAMQAW010000026.1"/>
</dbReference>
<proteinExistence type="predicted"/>
<gene>
    <name evidence="2" type="ORF">NBG84_21445</name>
</gene>
<comment type="caution">
    <text evidence="2">The sequence shown here is derived from an EMBL/GenBank/DDBJ whole genome shotgun (WGS) entry which is preliminary data.</text>
</comment>
<keyword evidence="1" id="KW-1133">Transmembrane helix</keyword>
<protein>
    <recommendedName>
        <fullName evidence="4">DUF3592 domain-containing protein</fullName>
    </recommendedName>
</protein>
<reference evidence="2" key="1">
    <citation type="submission" date="2022-06" db="EMBL/GenBank/DDBJ databases">
        <title>Genome public.</title>
        <authorList>
            <person name="Sun Q."/>
        </authorList>
    </citation>
    <scope>NUCLEOTIDE SEQUENCE</scope>
    <source>
        <strain evidence="2">CWNU-1</strain>
    </source>
</reference>
<feature type="transmembrane region" description="Helical" evidence="1">
    <location>
        <begin position="130"/>
        <end position="149"/>
    </location>
</feature>
<dbReference type="EMBL" id="JAMQAW010000026">
    <property type="protein sequence ID" value="MCM2390833.1"/>
    <property type="molecule type" value="Genomic_DNA"/>
</dbReference>
<keyword evidence="1" id="KW-0812">Transmembrane</keyword>
<dbReference type="Proteomes" id="UP001431429">
    <property type="component" value="Unassembled WGS sequence"/>
</dbReference>
<evidence type="ECO:0000256" key="1">
    <source>
        <dbReference type="SAM" id="Phobius"/>
    </source>
</evidence>
<keyword evidence="1" id="KW-0472">Membrane</keyword>
<evidence type="ECO:0008006" key="4">
    <source>
        <dbReference type="Google" id="ProtNLM"/>
    </source>
</evidence>
<keyword evidence="3" id="KW-1185">Reference proteome</keyword>
<evidence type="ECO:0000313" key="3">
    <source>
        <dbReference type="Proteomes" id="UP001431429"/>
    </source>
</evidence>
<sequence>MTSNPVPPRLPSVALRGRSESLWLEGGAILLEQRGVRRRIPLKAVREIRVGAAGQRSVEVVLTAAEGTLGTVYRIDCRNERAVAAFADAVNGALPVQGHTPHRDGKRLVEVLPRSAATGWGAMDRSMKTILLVCVGTYATGLVTMFLLGDMTNQLSWGLGFMPLFLGVSVAAIAGRNLYDRVVLSRRGITATATFHGKRGKEKLFSYIDVEGRKRRVVLPWKPFFVDGVPKRVQVTYDPQRPEFSVVALPLWSWVFRTIGFLGLGLPLLVLGLFMVPYQLIDVLFL</sequence>
<evidence type="ECO:0000313" key="2">
    <source>
        <dbReference type="EMBL" id="MCM2390833.1"/>
    </source>
</evidence>
<organism evidence="2 3">
    <name type="scientific">Streptomyces albipurpureus</name>
    <dbReference type="NCBI Taxonomy" id="2897419"/>
    <lineage>
        <taxon>Bacteria</taxon>
        <taxon>Bacillati</taxon>
        <taxon>Actinomycetota</taxon>
        <taxon>Actinomycetes</taxon>
        <taxon>Kitasatosporales</taxon>
        <taxon>Streptomycetaceae</taxon>
        <taxon>Streptomyces</taxon>
    </lineage>
</organism>
<accession>A0ABT0UU03</accession>
<feature type="transmembrane region" description="Helical" evidence="1">
    <location>
        <begin position="155"/>
        <end position="179"/>
    </location>
</feature>
<name>A0ABT0UU03_9ACTN</name>
<feature type="transmembrane region" description="Helical" evidence="1">
    <location>
        <begin position="259"/>
        <end position="281"/>
    </location>
</feature>